<evidence type="ECO:0000313" key="1">
    <source>
        <dbReference type="EMBL" id="TAA41533.1"/>
    </source>
</evidence>
<dbReference type="Proteomes" id="UP000294164">
    <property type="component" value="Unassembled WGS sequence"/>
</dbReference>
<gene>
    <name evidence="1" type="ORF">EA655_11365</name>
</gene>
<evidence type="ECO:0000313" key="2">
    <source>
        <dbReference type="Proteomes" id="UP000294164"/>
    </source>
</evidence>
<dbReference type="AlphaFoldDB" id="A0A4Q8M2J3"/>
<protein>
    <submittedName>
        <fullName evidence="1">Uncharacterized protein</fullName>
    </submittedName>
</protein>
<accession>A0A4Q8M2J3</accession>
<name>A0A4Q8M2J3_9GAMM</name>
<organism evidence="1 2">
    <name type="scientific">Pseudoxanthomonas winnipegensis</name>
    <dbReference type="NCBI Taxonomy" id="2480810"/>
    <lineage>
        <taxon>Bacteria</taxon>
        <taxon>Pseudomonadati</taxon>
        <taxon>Pseudomonadota</taxon>
        <taxon>Gammaproteobacteria</taxon>
        <taxon>Lysobacterales</taxon>
        <taxon>Lysobacteraceae</taxon>
        <taxon>Pseudoxanthomonas</taxon>
    </lineage>
</organism>
<comment type="caution">
    <text evidence="1">The sequence shown here is derived from an EMBL/GenBank/DDBJ whole genome shotgun (WGS) entry which is preliminary data.</text>
</comment>
<reference evidence="1 2" key="1">
    <citation type="submission" date="2019-02" db="EMBL/GenBank/DDBJ databases">
        <title>WGS of Pseudoxanthomonas species novum from clinical isolates.</title>
        <authorList>
            <person name="Bernier A.-M."/>
            <person name="Bernard K."/>
            <person name="Vachon A."/>
        </authorList>
    </citation>
    <scope>NUCLEOTIDE SEQUENCE [LARGE SCALE GENOMIC DNA]</scope>
    <source>
        <strain evidence="1 2">NML130969</strain>
    </source>
</reference>
<sequence>MQNTLCAGKKCLQTHTFENQTRAIKPARMALSNLKRETKTAGGPKQQGNQCVHWHCKQDQNQKLVAR</sequence>
<dbReference type="EMBL" id="SHMG01000006">
    <property type="protein sequence ID" value="TAA41533.1"/>
    <property type="molecule type" value="Genomic_DNA"/>
</dbReference>
<proteinExistence type="predicted"/>